<evidence type="ECO:0000313" key="2">
    <source>
        <dbReference type="EMBL" id="KAF9059663.1"/>
    </source>
</evidence>
<evidence type="ECO:0000256" key="1">
    <source>
        <dbReference type="SAM" id="SignalP"/>
    </source>
</evidence>
<accession>A0A9P5P9A8</accession>
<feature type="chain" id="PRO_5040211046" evidence="1">
    <location>
        <begin position="22"/>
        <end position="92"/>
    </location>
</feature>
<keyword evidence="3" id="KW-1185">Reference proteome</keyword>
<proteinExistence type="predicted"/>
<dbReference type="AlphaFoldDB" id="A0A9P5P9A8"/>
<evidence type="ECO:0000313" key="3">
    <source>
        <dbReference type="Proteomes" id="UP000772434"/>
    </source>
</evidence>
<dbReference type="Proteomes" id="UP000772434">
    <property type="component" value="Unassembled WGS sequence"/>
</dbReference>
<organism evidence="2 3">
    <name type="scientific">Rhodocollybia butyracea</name>
    <dbReference type="NCBI Taxonomy" id="206335"/>
    <lineage>
        <taxon>Eukaryota</taxon>
        <taxon>Fungi</taxon>
        <taxon>Dikarya</taxon>
        <taxon>Basidiomycota</taxon>
        <taxon>Agaricomycotina</taxon>
        <taxon>Agaricomycetes</taxon>
        <taxon>Agaricomycetidae</taxon>
        <taxon>Agaricales</taxon>
        <taxon>Marasmiineae</taxon>
        <taxon>Omphalotaceae</taxon>
        <taxon>Rhodocollybia</taxon>
    </lineage>
</organism>
<keyword evidence="1" id="KW-0732">Signal</keyword>
<dbReference type="EMBL" id="JADNRY010000286">
    <property type="protein sequence ID" value="KAF9059663.1"/>
    <property type="molecule type" value="Genomic_DNA"/>
</dbReference>
<sequence>MSTFRIFLLWCLLSPVRLSRCILFTPIPPNSTSSMITFNWTRNETSDPKMWALVPILSMEEDNIPVIEFQLVKNSSGSSGVVEVEVPISKSV</sequence>
<protein>
    <submittedName>
        <fullName evidence="2">Uncharacterized protein</fullName>
    </submittedName>
</protein>
<comment type="caution">
    <text evidence="2">The sequence shown here is derived from an EMBL/GenBank/DDBJ whole genome shotgun (WGS) entry which is preliminary data.</text>
</comment>
<name>A0A9P5P9A8_9AGAR</name>
<gene>
    <name evidence="2" type="ORF">BDP27DRAFT_1341001</name>
</gene>
<reference evidence="2" key="1">
    <citation type="submission" date="2020-11" db="EMBL/GenBank/DDBJ databases">
        <authorList>
            <consortium name="DOE Joint Genome Institute"/>
            <person name="Ahrendt S."/>
            <person name="Riley R."/>
            <person name="Andreopoulos W."/>
            <person name="Labutti K."/>
            <person name="Pangilinan J."/>
            <person name="Ruiz-Duenas F.J."/>
            <person name="Barrasa J.M."/>
            <person name="Sanchez-Garcia M."/>
            <person name="Camarero S."/>
            <person name="Miyauchi S."/>
            <person name="Serrano A."/>
            <person name="Linde D."/>
            <person name="Babiker R."/>
            <person name="Drula E."/>
            <person name="Ayuso-Fernandez I."/>
            <person name="Pacheco R."/>
            <person name="Padilla G."/>
            <person name="Ferreira P."/>
            <person name="Barriuso J."/>
            <person name="Kellner H."/>
            <person name="Castanera R."/>
            <person name="Alfaro M."/>
            <person name="Ramirez L."/>
            <person name="Pisabarro A.G."/>
            <person name="Kuo A."/>
            <person name="Tritt A."/>
            <person name="Lipzen A."/>
            <person name="He G."/>
            <person name="Yan M."/>
            <person name="Ng V."/>
            <person name="Cullen D."/>
            <person name="Martin F."/>
            <person name="Rosso M.-N."/>
            <person name="Henrissat B."/>
            <person name="Hibbett D."/>
            <person name="Martinez A.T."/>
            <person name="Grigoriev I.V."/>
        </authorList>
    </citation>
    <scope>NUCLEOTIDE SEQUENCE</scope>
    <source>
        <strain evidence="2">AH 40177</strain>
    </source>
</reference>
<feature type="signal peptide" evidence="1">
    <location>
        <begin position="1"/>
        <end position="21"/>
    </location>
</feature>